<dbReference type="RefSeq" id="WP_071664109.1">
    <property type="nucleotide sequence ID" value="NZ_CP009654.1"/>
</dbReference>
<organism evidence="1 2">
    <name type="scientific">Francisella frigiditurris</name>
    <dbReference type="NCBI Taxonomy" id="1542390"/>
    <lineage>
        <taxon>Bacteria</taxon>
        <taxon>Pseudomonadati</taxon>
        <taxon>Pseudomonadota</taxon>
        <taxon>Gammaproteobacteria</taxon>
        <taxon>Thiotrichales</taxon>
        <taxon>Francisellaceae</taxon>
        <taxon>Francisella</taxon>
    </lineage>
</organism>
<keyword evidence="2" id="KW-1185">Reference proteome</keyword>
<proteinExistence type="predicted"/>
<dbReference type="SUPFAM" id="SSF56399">
    <property type="entry name" value="ADP-ribosylation"/>
    <property type="match status" value="1"/>
</dbReference>
<sequence>MPNLLISKEIKYKNLNNIPFETDDLEFGPINMNRYSEIILDIVENINNVKIENIKYGEISLGSNTLYIDDLFYCSNLHQIVISNFNRIELAINYYFNLSHDYLSFLGKKDHQDFKKMFDKLLKMEDELNVVQRVACYIYSTDLYFSNINNYLRAYSLNNIFKEINVLNNDKDSLLFFLLTIIFLCSACNSNNTMNLSYRIEEHSKLPPNIIKDREKLFLNSFEGFISTSFDPFNMFFYEKNRNSHKESIFIYPRGINMQSYSLYAGEKELLLLPANIRAGQGYLRKCIIPEGESKNKHLHVNLYKLVESPSLIAAEINLDKQTILDMYKDRNILLNFMMKDLSHISYNNIVDHKPFSTYFFSEEMLQTLVSLKLNTKFSTYDFELMIKKLKNFNMINQQNIDNISKWTSKKQWFEKI</sequence>
<dbReference type="EMBL" id="CP009654">
    <property type="protein sequence ID" value="APC97855.1"/>
    <property type="molecule type" value="Genomic_DNA"/>
</dbReference>
<dbReference type="Proteomes" id="UP000182521">
    <property type="component" value="Chromosome"/>
</dbReference>
<dbReference type="KEGG" id="frc:KX01_1198"/>
<protein>
    <submittedName>
        <fullName evidence="1">Uncharacterized protein</fullName>
    </submittedName>
</protein>
<evidence type="ECO:0000313" key="1">
    <source>
        <dbReference type="EMBL" id="APC97855.1"/>
    </source>
</evidence>
<name>A0A1J0KVW0_9GAMM</name>
<accession>A0A1J0KVW0</accession>
<evidence type="ECO:0000313" key="2">
    <source>
        <dbReference type="Proteomes" id="UP000182521"/>
    </source>
</evidence>
<reference evidence="2" key="1">
    <citation type="submission" date="2014-10" db="EMBL/GenBank/DDBJ databases">
        <authorList>
            <person name="Kuske C.R."/>
            <person name="Challacombe J.F."/>
            <person name="Daligault H.E."/>
            <person name="Davenport K.W."/>
            <person name="Johnson S.L."/>
            <person name="Siddaramappa S."/>
            <person name="Petersen J.M."/>
        </authorList>
    </citation>
    <scope>NUCLEOTIDE SEQUENCE [LARGE SCALE GENOMIC DNA]</scope>
    <source>
        <strain evidence="2">CA97-1460</strain>
    </source>
</reference>
<dbReference type="AlphaFoldDB" id="A0A1J0KVW0"/>
<gene>
    <name evidence="1" type="ORF">KX01_1198</name>
</gene>